<organism evidence="1 2">
    <name type="scientific">Leishmania tarentolae</name>
    <name type="common">Sauroleishmania tarentolae</name>
    <dbReference type="NCBI Taxonomy" id="5689"/>
    <lineage>
        <taxon>Eukaryota</taxon>
        <taxon>Discoba</taxon>
        <taxon>Euglenozoa</taxon>
        <taxon>Kinetoplastea</taxon>
        <taxon>Metakinetoplastina</taxon>
        <taxon>Trypanosomatida</taxon>
        <taxon>Trypanosomatidae</taxon>
        <taxon>Leishmaniinae</taxon>
        <taxon>Leishmania</taxon>
        <taxon>lizard Leishmania</taxon>
    </lineage>
</organism>
<keyword evidence="2" id="KW-1185">Reference proteome</keyword>
<evidence type="ECO:0000313" key="2">
    <source>
        <dbReference type="Proteomes" id="UP000419144"/>
    </source>
</evidence>
<dbReference type="AlphaFoldDB" id="A0A640KBS2"/>
<sequence length="1043" mass="114337">MRSSRATRFVCDATPSYFRNAQSISCRCMGSVRQCGRYLLLSSEAKVFMLQRGVRQRKDVVSVVLRTPTRWVSSLLPPAAPPFLPAPACELSTGSASDSGRMPATSHNVDGQVVTQFSELRRQRAWRALRRLRHRQRQRYVATASRESGTELIEVATSRSASSADAPVAANGTACVHKEPACASPLLNASTSDAHSAMPPVQQRLCQLIGTGAWREALEVLRCYEQEGPTTTQQAQAPRQSLSASAFHLHGSEALTAAEDADAWATVPFPFVSLQEVSVWMLLWCGHGTAAWHVWRRTMETASWPSSPRLLLLLAFFTHVVERDTMRTRDMLLLLEMLSCRITTPPSEVKMGQMREGNPSPPCHVWRHIFWQWLSCCNECTDPSKSPSPAHRHCLASLLGRAVEELEKSTLSSSAIPPGPHMEAMAETVALLLLALRDVHCTSDEWRRMLKEELATVCEGKRKQMTSDSRRSVSGELCVRGSTHLPLPSSSVCRLMGEVVKSILLGSSSAADDVRRNDAESAEEKGHMRLRVIFRNAEHNLKRLRGHGSSPVPENDEDALQTFRMWHERIVKSEGLGGTWEELLLAMRQPPEQPQAFNLNKQTIPDDAASASLKQLLQRIDDATRQGDWTTALRLCLNHSFCDGLPYSENMGNSGVDAQDPMNEAVTGPCRYRPSTPTPLLVDPFSFLHRLTRGLTACEVARPPGASWQGALALWNFLRQYSHHHMDCASPSQLAVAAVTTPESLHSGSQPTGPAPRLLSLSRALGRIFVLLASAGRWAEALACFHETPDVYLDGFVVSQVAYALRDCPSQQRVVLDLWATWRCRVGDAVDPTEMMVHKLLFAMLHTSAKATSPVATLSSTSYQSPPMLASKVATALLIAAGNASPVPSTLATSAQNTAVTPGTAVPLDWSRRHRTVRSVIEDRWVGSWADALRVAQASCDASLLVHTLLKWAPAGHSPNLYPEMWRILQEKGVVLSLAERAALLAPWGEERRLGLGCKASASAGKDLFLTGGGSVSTNAEGDGVRQLVLHTEAFLDELLGLD</sequence>
<protein>
    <submittedName>
        <fullName evidence="1">Uncharacterized protein</fullName>
    </submittedName>
</protein>
<comment type="caution">
    <text evidence="1">The sequence shown here is derived from an EMBL/GenBank/DDBJ whole genome shotgun (WGS) entry which is preliminary data.</text>
</comment>
<gene>
    <name evidence="1" type="ORF">LtaPh_1409900</name>
</gene>
<dbReference type="EMBL" id="BLBS01000018">
    <property type="protein sequence ID" value="GET87130.1"/>
    <property type="molecule type" value="Genomic_DNA"/>
</dbReference>
<name>A0A640KBS2_LEITA</name>
<proteinExistence type="predicted"/>
<dbReference type="Proteomes" id="UP000419144">
    <property type="component" value="Unassembled WGS sequence"/>
</dbReference>
<reference evidence="1" key="1">
    <citation type="submission" date="2019-11" db="EMBL/GenBank/DDBJ databases">
        <title>Leishmania tarentolae CDS.</title>
        <authorList>
            <person name="Goto Y."/>
            <person name="Yamagishi J."/>
        </authorList>
    </citation>
    <scope>NUCLEOTIDE SEQUENCE [LARGE SCALE GENOMIC DNA]</scope>
    <source>
        <strain evidence="1">Parrot Tar II</strain>
    </source>
</reference>
<accession>A0A640KBS2</accession>
<dbReference type="OrthoDB" id="273874at2759"/>
<evidence type="ECO:0000313" key="1">
    <source>
        <dbReference type="EMBL" id="GET87130.1"/>
    </source>
</evidence>
<dbReference type="VEuPathDB" id="TriTrypDB:LtaPh_1409900"/>